<evidence type="ECO:0000256" key="1">
    <source>
        <dbReference type="SAM" id="Phobius"/>
    </source>
</evidence>
<keyword evidence="1" id="KW-0812">Transmembrane</keyword>
<feature type="non-terminal residue" evidence="2">
    <location>
        <position position="1"/>
    </location>
</feature>
<keyword evidence="3" id="KW-1185">Reference proteome</keyword>
<comment type="caution">
    <text evidence="2">The sequence shown here is derived from an EMBL/GenBank/DDBJ whole genome shotgun (WGS) entry which is preliminary data.</text>
</comment>
<keyword evidence="1" id="KW-0472">Membrane</keyword>
<dbReference type="AlphaFoldDB" id="A0A392R2L1"/>
<evidence type="ECO:0000313" key="2">
    <source>
        <dbReference type="EMBL" id="MCI30811.1"/>
    </source>
</evidence>
<keyword evidence="1" id="KW-1133">Transmembrane helix</keyword>
<evidence type="ECO:0000313" key="3">
    <source>
        <dbReference type="Proteomes" id="UP000265520"/>
    </source>
</evidence>
<dbReference type="EMBL" id="LXQA010182356">
    <property type="protein sequence ID" value="MCI30811.1"/>
    <property type="molecule type" value="Genomic_DNA"/>
</dbReference>
<sequence>ANHRRASTWEPLITSLRKRLGGWGNKFVSLGGRIILLNSVLNAIPIYFLSYMKMPIQVWKKVRRIQREFLWGGPRGRKRINWVKWDVVCRPKSCGGLGVRDIRAVNISLLTKWRWRLLSNDFCMWKEVIK</sequence>
<protein>
    <submittedName>
        <fullName evidence="2">Ribonuclease H protein</fullName>
    </submittedName>
</protein>
<dbReference type="PANTHER" id="PTHR33116">
    <property type="entry name" value="REVERSE TRANSCRIPTASE ZINC-BINDING DOMAIN-CONTAINING PROTEIN-RELATED-RELATED"/>
    <property type="match status" value="1"/>
</dbReference>
<feature type="non-terminal residue" evidence="2">
    <location>
        <position position="130"/>
    </location>
</feature>
<feature type="transmembrane region" description="Helical" evidence="1">
    <location>
        <begin position="30"/>
        <end position="51"/>
    </location>
</feature>
<name>A0A392R2L1_9FABA</name>
<proteinExistence type="predicted"/>
<reference evidence="2 3" key="1">
    <citation type="journal article" date="2018" name="Front. Plant Sci.">
        <title>Red Clover (Trifolium pratense) and Zigzag Clover (T. medium) - A Picture of Genomic Similarities and Differences.</title>
        <authorList>
            <person name="Dluhosova J."/>
            <person name="Istvanek J."/>
            <person name="Nedelnik J."/>
            <person name="Repkova J."/>
        </authorList>
    </citation>
    <scope>NUCLEOTIDE SEQUENCE [LARGE SCALE GENOMIC DNA]</scope>
    <source>
        <strain evidence="3">cv. 10/8</strain>
        <tissue evidence="2">Leaf</tissue>
    </source>
</reference>
<organism evidence="2 3">
    <name type="scientific">Trifolium medium</name>
    <dbReference type="NCBI Taxonomy" id="97028"/>
    <lineage>
        <taxon>Eukaryota</taxon>
        <taxon>Viridiplantae</taxon>
        <taxon>Streptophyta</taxon>
        <taxon>Embryophyta</taxon>
        <taxon>Tracheophyta</taxon>
        <taxon>Spermatophyta</taxon>
        <taxon>Magnoliopsida</taxon>
        <taxon>eudicotyledons</taxon>
        <taxon>Gunneridae</taxon>
        <taxon>Pentapetalae</taxon>
        <taxon>rosids</taxon>
        <taxon>fabids</taxon>
        <taxon>Fabales</taxon>
        <taxon>Fabaceae</taxon>
        <taxon>Papilionoideae</taxon>
        <taxon>50 kb inversion clade</taxon>
        <taxon>NPAAA clade</taxon>
        <taxon>Hologalegina</taxon>
        <taxon>IRL clade</taxon>
        <taxon>Trifolieae</taxon>
        <taxon>Trifolium</taxon>
    </lineage>
</organism>
<accession>A0A392R2L1</accession>
<dbReference type="PANTHER" id="PTHR33116:SF78">
    <property type="entry name" value="OS12G0587133 PROTEIN"/>
    <property type="match status" value="1"/>
</dbReference>
<dbReference type="Proteomes" id="UP000265520">
    <property type="component" value="Unassembled WGS sequence"/>
</dbReference>